<dbReference type="InterPro" id="IPR036236">
    <property type="entry name" value="Znf_C2H2_sf"/>
</dbReference>
<dbReference type="RefSeq" id="XP_056575965.1">
    <property type="nucleotide sequence ID" value="XM_056727393.1"/>
</dbReference>
<dbReference type="Pfam" id="PF00096">
    <property type="entry name" value="zf-C2H2"/>
    <property type="match status" value="1"/>
</dbReference>
<evidence type="ECO:0000259" key="3">
    <source>
        <dbReference type="PROSITE" id="PS50157"/>
    </source>
</evidence>
<dbReference type="Gene3D" id="3.30.160.60">
    <property type="entry name" value="Classic Zinc Finger"/>
    <property type="match status" value="1"/>
</dbReference>
<dbReference type="EMBL" id="JAPZBT010000004">
    <property type="protein sequence ID" value="KAJ5360479.1"/>
    <property type="molecule type" value="Genomic_DNA"/>
</dbReference>
<feature type="region of interest" description="Disordered" evidence="2">
    <location>
        <begin position="94"/>
        <end position="128"/>
    </location>
</feature>
<evidence type="ECO:0000256" key="2">
    <source>
        <dbReference type="SAM" id="MobiDB-lite"/>
    </source>
</evidence>
<dbReference type="AlphaFoldDB" id="A0A9W9RJK9"/>
<organism evidence="4 5">
    <name type="scientific">Penicillium concentricum</name>
    <dbReference type="NCBI Taxonomy" id="293559"/>
    <lineage>
        <taxon>Eukaryota</taxon>
        <taxon>Fungi</taxon>
        <taxon>Dikarya</taxon>
        <taxon>Ascomycota</taxon>
        <taxon>Pezizomycotina</taxon>
        <taxon>Eurotiomycetes</taxon>
        <taxon>Eurotiomycetidae</taxon>
        <taxon>Eurotiales</taxon>
        <taxon>Aspergillaceae</taxon>
        <taxon>Penicillium</taxon>
    </lineage>
</organism>
<sequence>MPWSSHNMDPDIEGLLDQPEGQTPGSIYPEAAPVRLGDTPTWTYPWVYPQSNDLYRNDFAVNNSNNNPQGAPIAPLGLANEITSTTPPVALPTEEPHWQELPRPGVIDNGVKTDDTPPVDRQGRVQSPAKAESLSLLKILISFSDPDTDIRCNWPGCTYRGTFTTKGSLKRHRAEKHTARRSFPCRLCGKSLSRNANRRNHLLKIHKVGA</sequence>
<evidence type="ECO:0000313" key="5">
    <source>
        <dbReference type="Proteomes" id="UP001147752"/>
    </source>
</evidence>
<dbReference type="GO" id="GO:0008270">
    <property type="term" value="F:zinc ion binding"/>
    <property type="evidence" value="ECO:0007669"/>
    <property type="project" value="UniProtKB-KW"/>
</dbReference>
<dbReference type="PROSITE" id="PS50157">
    <property type="entry name" value="ZINC_FINGER_C2H2_2"/>
    <property type="match status" value="1"/>
</dbReference>
<reference evidence="4" key="1">
    <citation type="submission" date="2022-12" db="EMBL/GenBank/DDBJ databases">
        <authorList>
            <person name="Petersen C."/>
        </authorList>
    </citation>
    <scope>NUCLEOTIDE SEQUENCE</scope>
    <source>
        <strain evidence="4">IBT 3081</strain>
    </source>
</reference>
<evidence type="ECO:0000256" key="1">
    <source>
        <dbReference type="PROSITE-ProRule" id="PRU00042"/>
    </source>
</evidence>
<dbReference type="InterPro" id="IPR013087">
    <property type="entry name" value="Znf_C2H2_type"/>
</dbReference>
<proteinExistence type="predicted"/>
<dbReference type="OrthoDB" id="4351313at2759"/>
<comment type="caution">
    <text evidence="4">The sequence shown here is derived from an EMBL/GenBank/DDBJ whole genome shotgun (WGS) entry which is preliminary data.</text>
</comment>
<dbReference type="SMART" id="SM00355">
    <property type="entry name" value="ZnF_C2H2"/>
    <property type="match status" value="2"/>
</dbReference>
<feature type="domain" description="C2H2-type" evidence="3">
    <location>
        <begin position="183"/>
        <end position="206"/>
    </location>
</feature>
<keyword evidence="1" id="KW-0862">Zinc</keyword>
<keyword evidence="5" id="KW-1185">Reference proteome</keyword>
<protein>
    <recommendedName>
        <fullName evidence="3">C2H2-type domain-containing protein</fullName>
    </recommendedName>
</protein>
<reference evidence="4" key="2">
    <citation type="journal article" date="2023" name="IMA Fungus">
        <title>Comparative genomic study of the Penicillium genus elucidates a diverse pangenome and 15 lateral gene transfer events.</title>
        <authorList>
            <person name="Petersen C."/>
            <person name="Sorensen T."/>
            <person name="Nielsen M.R."/>
            <person name="Sondergaard T.E."/>
            <person name="Sorensen J.L."/>
            <person name="Fitzpatrick D.A."/>
            <person name="Frisvad J.C."/>
            <person name="Nielsen K.L."/>
        </authorList>
    </citation>
    <scope>NUCLEOTIDE SEQUENCE</scope>
    <source>
        <strain evidence="4">IBT 3081</strain>
    </source>
</reference>
<dbReference type="Proteomes" id="UP001147752">
    <property type="component" value="Unassembled WGS sequence"/>
</dbReference>
<dbReference type="GeneID" id="81466576"/>
<name>A0A9W9RJK9_9EURO</name>
<evidence type="ECO:0000313" key="4">
    <source>
        <dbReference type="EMBL" id="KAJ5360479.1"/>
    </source>
</evidence>
<gene>
    <name evidence="4" type="ORF">N7517_009670</name>
</gene>
<dbReference type="SUPFAM" id="SSF57667">
    <property type="entry name" value="beta-beta-alpha zinc fingers"/>
    <property type="match status" value="1"/>
</dbReference>
<keyword evidence="1" id="KW-0479">Metal-binding</keyword>
<keyword evidence="1" id="KW-0863">Zinc-finger</keyword>
<dbReference type="PROSITE" id="PS00028">
    <property type="entry name" value="ZINC_FINGER_C2H2_1"/>
    <property type="match status" value="1"/>
</dbReference>
<accession>A0A9W9RJK9</accession>
<feature type="region of interest" description="Disordered" evidence="2">
    <location>
        <begin position="1"/>
        <end position="32"/>
    </location>
</feature>